<evidence type="ECO:0000256" key="4">
    <source>
        <dbReference type="ARBA" id="ARBA00023163"/>
    </source>
</evidence>
<dbReference type="RefSeq" id="WP_152158603.1">
    <property type="nucleotide sequence ID" value="NZ_WEHX01000054.1"/>
</dbReference>
<dbReference type="Gene3D" id="3.40.190.290">
    <property type="match status" value="1"/>
</dbReference>
<comment type="similarity">
    <text evidence="1">Belongs to the LysR transcriptional regulatory family.</text>
</comment>
<evidence type="ECO:0000313" key="7">
    <source>
        <dbReference type="Proteomes" id="UP000430564"/>
    </source>
</evidence>
<comment type="caution">
    <text evidence="6">The sequence shown here is derived from an EMBL/GenBank/DDBJ whole genome shotgun (WGS) entry which is preliminary data.</text>
</comment>
<dbReference type="SUPFAM" id="SSF46785">
    <property type="entry name" value="Winged helix' DNA-binding domain"/>
    <property type="match status" value="1"/>
</dbReference>
<dbReference type="AlphaFoldDB" id="A0A6I1EP77"/>
<keyword evidence="3" id="KW-0238">DNA-binding</keyword>
<dbReference type="PANTHER" id="PTHR30419">
    <property type="entry name" value="HTH-TYPE TRANSCRIPTIONAL REGULATOR YBHD"/>
    <property type="match status" value="1"/>
</dbReference>
<dbReference type="PROSITE" id="PS50931">
    <property type="entry name" value="HTH_LYSR"/>
    <property type="match status" value="1"/>
</dbReference>
<feature type="domain" description="HTH lysR-type" evidence="5">
    <location>
        <begin position="1"/>
        <end position="57"/>
    </location>
</feature>
<sequence length="308" mass="34663">MLTKYRALLCAVDCGSLTKATESMHCTQSALSRMILDLESLWGFQLLIRSKSGVRPTPDCLKILPLLRRICAENELVRDTVMDIRGVLCGTVRIGVFSSIATFWLPHVIARFGKAHPDIEFEILMGDYSEIEDWVAETRVDFGFAALPVSKRVKALPLHEDELLAILPETHALADREKVSVADLAKEPMIMLEKGRQAEISNMFEKQHLQANVKFRTFDDYALLSMVENGIAVGVLPKLILERLNYRVEVREIEPPCSRIISLIVNGSTGLSPAASRFLSVFENELAMRMSLKPKIKEFLCKLQCDQN</sequence>
<keyword evidence="4" id="KW-0804">Transcription</keyword>
<dbReference type="InterPro" id="IPR050950">
    <property type="entry name" value="HTH-type_LysR_regulators"/>
</dbReference>
<name>A0A6I1EP77_9BURK</name>
<organism evidence="6 7">
    <name type="scientific">Sutterella seckii</name>
    <dbReference type="NCBI Taxonomy" id="1944635"/>
    <lineage>
        <taxon>Bacteria</taxon>
        <taxon>Pseudomonadati</taxon>
        <taxon>Pseudomonadota</taxon>
        <taxon>Betaproteobacteria</taxon>
        <taxon>Burkholderiales</taxon>
        <taxon>Sutterellaceae</taxon>
        <taxon>Sutterella</taxon>
    </lineage>
</organism>
<reference evidence="6 7" key="1">
    <citation type="submission" date="2019-10" db="EMBL/GenBank/DDBJ databases">
        <title>Genome diversity of Sutterella seckii.</title>
        <authorList>
            <person name="Chaplin A.V."/>
            <person name="Sokolova S.R."/>
            <person name="Mosin K.A."/>
            <person name="Ivanova E.L."/>
            <person name="Kochetkova T.O."/>
            <person name="Goltsov A.Y."/>
            <person name="Trofimov D.Y."/>
            <person name="Efimov B.A."/>
        </authorList>
    </citation>
    <scope>NUCLEOTIDE SEQUENCE [LARGE SCALE GENOMIC DNA]</scope>
    <source>
        <strain evidence="6 7">ASD393</strain>
    </source>
</reference>
<dbReference type="InterPro" id="IPR005119">
    <property type="entry name" value="LysR_subst-bd"/>
</dbReference>
<dbReference type="Pfam" id="PF03466">
    <property type="entry name" value="LysR_substrate"/>
    <property type="match status" value="1"/>
</dbReference>
<dbReference type="InterPro" id="IPR036388">
    <property type="entry name" value="WH-like_DNA-bd_sf"/>
</dbReference>
<dbReference type="Pfam" id="PF00126">
    <property type="entry name" value="HTH_1"/>
    <property type="match status" value="1"/>
</dbReference>
<dbReference type="CDD" id="cd05466">
    <property type="entry name" value="PBP2_LTTR_substrate"/>
    <property type="match status" value="1"/>
</dbReference>
<proteinExistence type="inferred from homology"/>
<dbReference type="Proteomes" id="UP000430564">
    <property type="component" value="Unassembled WGS sequence"/>
</dbReference>
<evidence type="ECO:0000313" key="6">
    <source>
        <dbReference type="EMBL" id="KAB7657596.1"/>
    </source>
</evidence>
<evidence type="ECO:0000256" key="1">
    <source>
        <dbReference type="ARBA" id="ARBA00009437"/>
    </source>
</evidence>
<dbReference type="InterPro" id="IPR000847">
    <property type="entry name" value="LysR_HTH_N"/>
</dbReference>
<gene>
    <name evidence="6" type="ORF">GBM95_07945</name>
</gene>
<dbReference type="InterPro" id="IPR036390">
    <property type="entry name" value="WH_DNA-bd_sf"/>
</dbReference>
<evidence type="ECO:0000259" key="5">
    <source>
        <dbReference type="PROSITE" id="PS50931"/>
    </source>
</evidence>
<dbReference type="PANTHER" id="PTHR30419:SF28">
    <property type="entry name" value="HTH-TYPE TRANSCRIPTIONAL REGULATOR BSDA"/>
    <property type="match status" value="1"/>
</dbReference>
<protein>
    <submittedName>
        <fullName evidence="6">LysR family transcriptional regulator</fullName>
    </submittedName>
</protein>
<dbReference type="GO" id="GO:0005829">
    <property type="term" value="C:cytosol"/>
    <property type="evidence" value="ECO:0007669"/>
    <property type="project" value="TreeGrafter"/>
</dbReference>
<accession>A0A6I1EP77</accession>
<dbReference type="GO" id="GO:0003677">
    <property type="term" value="F:DNA binding"/>
    <property type="evidence" value="ECO:0007669"/>
    <property type="project" value="UniProtKB-KW"/>
</dbReference>
<dbReference type="EMBL" id="WEHX01000054">
    <property type="protein sequence ID" value="KAB7657596.1"/>
    <property type="molecule type" value="Genomic_DNA"/>
</dbReference>
<dbReference type="SUPFAM" id="SSF53850">
    <property type="entry name" value="Periplasmic binding protein-like II"/>
    <property type="match status" value="1"/>
</dbReference>
<dbReference type="Gene3D" id="1.10.10.10">
    <property type="entry name" value="Winged helix-like DNA-binding domain superfamily/Winged helix DNA-binding domain"/>
    <property type="match status" value="1"/>
</dbReference>
<evidence type="ECO:0000256" key="3">
    <source>
        <dbReference type="ARBA" id="ARBA00023125"/>
    </source>
</evidence>
<dbReference type="OrthoDB" id="9157176at2"/>
<keyword evidence="2" id="KW-0805">Transcription regulation</keyword>
<dbReference type="GO" id="GO:0003700">
    <property type="term" value="F:DNA-binding transcription factor activity"/>
    <property type="evidence" value="ECO:0007669"/>
    <property type="project" value="InterPro"/>
</dbReference>
<evidence type="ECO:0000256" key="2">
    <source>
        <dbReference type="ARBA" id="ARBA00023015"/>
    </source>
</evidence>